<sequence>MSKLVPALKDTLFSPTYEIVAEYAEIGIDALLDNEVLKGIPVVSTLSSICKIGYNLHERNLIKQTLGFITGFNSGTLSQEKIDEHRYELESNPAKAEKELGRVLIILGNHIEDIQSQVLGSFYKAYVNGAISWEKFCELSEANRRMFVSDYHILREAARHGGIDINDRELYQVDRLISLGLLQNKNRLGGTVVIDFDKEQEKSYDMIITSFGRTFCQHLPAVLIRL</sequence>
<evidence type="ECO:0000313" key="1">
    <source>
        <dbReference type="EMBL" id="KUE77980.1"/>
    </source>
</evidence>
<dbReference type="AlphaFoldDB" id="A0A0W7TW01"/>
<comment type="caution">
    <text evidence="1">The sequence shown here is derived from an EMBL/GenBank/DDBJ whole genome shotgun (WGS) entry which is preliminary data.</text>
</comment>
<organism evidence="1 2">
    <name type="scientific">Ruthenibacterium lactatiformans</name>
    <dbReference type="NCBI Taxonomy" id="1550024"/>
    <lineage>
        <taxon>Bacteria</taxon>
        <taxon>Bacillati</taxon>
        <taxon>Bacillota</taxon>
        <taxon>Clostridia</taxon>
        <taxon>Eubacteriales</taxon>
        <taxon>Oscillospiraceae</taxon>
        <taxon>Ruthenibacterium</taxon>
    </lineage>
</organism>
<gene>
    <name evidence="1" type="ORF">ASJ35_01530</name>
</gene>
<protein>
    <recommendedName>
        <fullName evidence="3">DUF4393 domain-containing protein</fullName>
    </recommendedName>
</protein>
<name>A0A0W7TW01_9FIRM</name>
<reference evidence="1 2" key="1">
    <citation type="submission" date="2015-10" db="EMBL/GenBank/DDBJ databases">
        <title>A novel member of the family Ruminococcaceae isolated from human faeces.</title>
        <authorList>
            <person name="Shkoporov A.N."/>
            <person name="Chaplin A.V."/>
            <person name="Motuzova O.V."/>
            <person name="Kafarskaia L.I."/>
            <person name="Efimov B.A."/>
        </authorList>
    </citation>
    <scope>NUCLEOTIDE SEQUENCE [LARGE SCALE GENOMIC DNA]</scope>
    <source>
        <strain evidence="1 2">668</strain>
    </source>
</reference>
<evidence type="ECO:0008006" key="3">
    <source>
        <dbReference type="Google" id="ProtNLM"/>
    </source>
</evidence>
<dbReference type="Proteomes" id="UP000053433">
    <property type="component" value="Unassembled WGS sequence"/>
</dbReference>
<dbReference type="EMBL" id="LMUA01000001">
    <property type="protein sequence ID" value="KUE77980.1"/>
    <property type="molecule type" value="Genomic_DNA"/>
</dbReference>
<accession>A0A0W7TW01</accession>
<dbReference type="RefSeq" id="WP_058722657.1">
    <property type="nucleotide sequence ID" value="NZ_LMUA01000001.1"/>
</dbReference>
<proteinExistence type="predicted"/>
<evidence type="ECO:0000313" key="2">
    <source>
        <dbReference type="Proteomes" id="UP000053433"/>
    </source>
</evidence>